<name>A0A7J6M5U2_PERCH</name>
<gene>
    <name evidence="2" type="ORF">FOL47_004099</name>
</gene>
<feature type="compositionally biased region" description="Low complexity" evidence="1">
    <location>
        <begin position="85"/>
        <end position="95"/>
    </location>
</feature>
<dbReference type="AlphaFoldDB" id="A0A7J6M5U2"/>
<evidence type="ECO:0000256" key="1">
    <source>
        <dbReference type="SAM" id="MobiDB-lite"/>
    </source>
</evidence>
<accession>A0A7J6M5U2</accession>
<organism evidence="2 3">
    <name type="scientific">Perkinsus chesapeaki</name>
    <name type="common">Clam parasite</name>
    <name type="synonym">Perkinsus andrewsi</name>
    <dbReference type="NCBI Taxonomy" id="330153"/>
    <lineage>
        <taxon>Eukaryota</taxon>
        <taxon>Sar</taxon>
        <taxon>Alveolata</taxon>
        <taxon>Perkinsozoa</taxon>
        <taxon>Perkinsea</taxon>
        <taxon>Perkinsida</taxon>
        <taxon>Perkinsidae</taxon>
        <taxon>Perkinsus</taxon>
    </lineage>
</organism>
<dbReference type="EMBL" id="JAAPAO010000235">
    <property type="protein sequence ID" value="KAF4666431.1"/>
    <property type="molecule type" value="Genomic_DNA"/>
</dbReference>
<feature type="region of interest" description="Disordered" evidence="1">
    <location>
        <begin position="85"/>
        <end position="106"/>
    </location>
</feature>
<evidence type="ECO:0000313" key="2">
    <source>
        <dbReference type="EMBL" id="KAF4666431.1"/>
    </source>
</evidence>
<reference evidence="2 3" key="1">
    <citation type="submission" date="2020-04" db="EMBL/GenBank/DDBJ databases">
        <title>Perkinsus chesapeaki whole genome sequence.</title>
        <authorList>
            <person name="Bogema D.R."/>
        </authorList>
    </citation>
    <scope>NUCLEOTIDE SEQUENCE [LARGE SCALE GENOMIC DNA]</scope>
    <source>
        <strain evidence="2">ATCC PRA-425</strain>
    </source>
</reference>
<protein>
    <submittedName>
        <fullName evidence="2">Uncharacterized protein</fullName>
    </submittedName>
</protein>
<dbReference type="Proteomes" id="UP000591131">
    <property type="component" value="Unassembled WGS sequence"/>
</dbReference>
<keyword evidence="3" id="KW-1185">Reference proteome</keyword>
<dbReference type="OrthoDB" id="481679at2759"/>
<evidence type="ECO:0000313" key="3">
    <source>
        <dbReference type="Proteomes" id="UP000591131"/>
    </source>
</evidence>
<proteinExistence type="predicted"/>
<sequence>MASQGSSGGAGLYGSVNPAMDIELEKRLMAYLVQISKLPVVLFHLFPDGQPSLFPLEAVVKAVCEVYAEETREYKEAAAAAAASSSSSAVSHATSPNRCSDECPRDLSPEWSSRAAAVAGVVPRASTDLRSAQIRPANPVNDVPTARDGGGMSPEELDIEIAMALSMGRRVFRVKKDAIRNDGSAHSMAAGEVFVEVPIPGRRSTSREGVWSWGYKIGGDGKNQWFLNDSPTVDEIS</sequence>
<comment type="caution">
    <text evidence="2">The sequence shown here is derived from an EMBL/GenBank/DDBJ whole genome shotgun (WGS) entry which is preliminary data.</text>
</comment>